<organism evidence="4 5">
    <name type="scientific">Pseudomonas maioricensis</name>
    <dbReference type="NCBI Taxonomy" id="1766623"/>
    <lineage>
        <taxon>Bacteria</taxon>
        <taxon>Pseudomonadati</taxon>
        <taxon>Pseudomonadota</taxon>
        <taxon>Gammaproteobacteria</taxon>
        <taxon>Pseudomonadales</taxon>
        <taxon>Pseudomonadaceae</taxon>
        <taxon>Pseudomonas</taxon>
    </lineage>
</organism>
<dbReference type="InterPro" id="IPR050271">
    <property type="entry name" value="UDP-glycosyltransferase"/>
</dbReference>
<sequence length="424" mass="46652">MSHFGVVAPAFYSHFQAFQALASELIDRGHQVTFFQQGDACRWLTDQRIDFHSLGFDTHPSGSLNAVLRRAASSNNPLRLRPVIRDLCRTTTMLCAELPAALALRGVDVLLCDQMEAAGGLIAEGIGLPYVSLACALPVNRDPHLPLPVMPFAFGTDERSQRIYRGSQRVYDWLMSPLGDVLKGACRRLALPPRGGLHEFLSPYAQISQTVEGFDFPRTYLPGHFHAVGPLRSPAEAKQGDLPIEPGRPFVFASLGTLQGKRMGIFERISAACRRLDAQLLVAHCGGLDRSQERELKRKGATWVTDFAPQQWVLGKADALVSHGGMNTVMDAIVARTPMLVMPIGFDQPGVASRVSFHKLGLRLHRRAGARKIHERLQRVLDFSPEPLNRLAVQLEKAGGRARAANIIETVARTKAPVLRELVS</sequence>
<dbReference type="PANTHER" id="PTHR48043:SF145">
    <property type="entry name" value="FI06409P-RELATED"/>
    <property type="match status" value="1"/>
</dbReference>
<evidence type="ECO:0000256" key="3">
    <source>
        <dbReference type="RuleBase" id="RU003718"/>
    </source>
</evidence>
<gene>
    <name evidence="4" type="ORF">AUC61_17815</name>
</gene>
<evidence type="ECO:0000313" key="4">
    <source>
        <dbReference type="EMBL" id="MCI8211388.1"/>
    </source>
</evidence>
<proteinExistence type="inferred from homology"/>
<dbReference type="Pfam" id="PF00201">
    <property type="entry name" value="UDPGT"/>
    <property type="match status" value="1"/>
</dbReference>
<name>A0ABS9ZR93_9PSED</name>
<dbReference type="CDD" id="cd03784">
    <property type="entry name" value="GT1_Gtf-like"/>
    <property type="match status" value="1"/>
</dbReference>
<dbReference type="RefSeq" id="WP_243247522.1">
    <property type="nucleotide sequence ID" value="NZ_LOHG01000011.1"/>
</dbReference>
<dbReference type="Gene3D" id="3.40.50.2000">
    <property type="entry name" value="Glycogen Phosphorylase B"/>
    <property type="match status" value="2"/>
</dbReference>
<dbReference type="InterPro" id="IPR035595">
    <property type="entry name" value="UDP_glycos_trans_CS"/>
</dbReference>
<evidence type="ECO:0000256" key="1">
    <source>
        <dbReference type="ARBA" id="ARBA00022676"/>
    </source>
</evidence>
<dbReference type="PANTHER" id="PTHR48043">
    <property type="entry name" value="EG:EG0003.4 PROTEIN-RELATED"/>
    <property type="match status" value="1"/>
</dbReference>
<protein>
    <submittedName>
        <fullName evidence="4">Zeaxanthin glucosyltransferase</fullName>
    </submittedName>
</protein>
<evidence type="ECO:0000313" key="5">
    <source>
        <dbReference type="Proteomes" id="UP001320513"/>
    </source>
</evidence>
<dbReference type="InterPro" id="IPR002213">
    <property type="entry name" value="UDP_glucos_trans"/>
</dbReference>
<comment type="caution">
    <text evidence="4">The sequence shown here is derived from an EMBL/GenBank/DDBJ whole genome shotgun (WGS) entry which is preliminary data.</text>
</comment>
<evidence type="ECO:0000256" key="2">
    <source>
        <dbReference type="ARBA" id="ARBA00022679"/>
    </source>
</evidence>
<dbReference type="PROSITE" id="PS00375">
    <property type="entry name" value="UDPGT"/>
    <property type="match status" value="1"/>
</dbReference>
<keyword evidence="5" id="KW-1185">Reference proteome</keyword>
<dbReference type="SUPFAM" id="SSF53756">
    <property type="entry name" value="UDP-Glycosyltransferase/glycogen phosphorylase"/>
    <property type="match status" value="1"/>
</dbReference>
<comment type="similarity">
    <text evidence="3">Belongs to the UDP-glycosyltransferase family.</text>
</comment>
<keyword evidence="1 3" id="KW-0328">Glycosyltransferase</keyword>
<accession>A0ABS9ZR93</accession>
<keyword evidence="2 3" id="KW-0808">Transferase</keyword>
<reference evidence="4 5" key="1">
    <citation type="submission" date="2015-12" db="EMBL/GenBank/DDBJ databases">
        <title>Phylogenomics in the description of a new species in the Pseudomonas syringae group.</title>
        <authorList>
            <person name="Busquets A."/>
            <person name="Gomila M."/>
            <person name="Beiki F."/>
            <person name="Rahimian H."/>
            <person name="Mulet M."/>
            <person name="Sanchez D."/>
            <person name="Garcia-Valdes E."/>
            <person name="Lalucat J."/>
        </authorList>
    </citation>
    <scope>NUCLEOTIDE SEQUENCE [LARGE SCALE GENOMIC DNA]</scope>
    <source>
        <strain evidence="4 5">S25</strain>
    </source>
</reference>
<dbReference type="Proteomes" id="UP001320513">
    <property type="component" value="Unassembled WGS sequence"/>
</dbReference>
<dbReference type="EMBL" id="LOHG01000011">
    <property type="protein sequence ID" value="MCI8211388.1"/>
    <property type="molecule type" value="Genomic_DNA"/>
</dbReference>